<reference evidence="5 6" key="1">
    <citation type="submission" date="2018-05" db="EMBL/GenBank/DDBJ databases">
        <title>Genomic Encyclopedia of Archaeal and Bacterial Type Strains, Phase II (KMG-II): from individual species to whole genera.</title>
        <authorList>
            <person name="Goeker M."/>
        </authorList>
    </citation>
    <scope>NUCLEOTIDE SEQUENCE [LARGE SCALE GENOMIC DNA]</scope>
    <source>
        <strain evidence="5 6">DSM 22214</strain>
    </source>
</reference>
<dbReference type="GO" id="GO:0008887">
    <property type="term" value="F:glycerate kinase activity"/>
    <property type="evidence" value="ECO:0007669"/>
    <property type="project" value="UniProtKB-UniRule"/>
</dbReference>
<evidence type="ECO:0000313" key="5">
    <source>
        <dbReference type="EMBL" id="PWK26832.1"/>
    </source>
</evidence>
<dbReference type="AlphaFoldDB" id="A0A316E8M3"/>
<evidence type="ECO:0000256" key="3">
    <source>
        <dbReference type="ARBA" id="ARBA00022777"/>
    </source>
</evidence>
<dbReference type="NCBIfam" id="TIGR00045">
    <property type="entry name" value="glycerate kinase"/>
    <property type="match status" value="1"/>
</dbReference>
<evidence type="ECO:0000256" key="1">
    <source>
        <dbReference type="ARBA" id="ARBA00006284"/>
    </source>
</evidence>
<dbReference type="PANTHER" id="PTHR21599:SF0">
    <property type="entry name" value="GLYCERATE KINASE"/>
    <property type="match status" value="1"/>
</dbReference>
<comment type="similarity">
    <text evidence="1 4">Belongs to the glycerate kinase type-1 family.</text>
</comment>
<dbReference type="RefSeq" id="WP_109742787.1">
    <property type="nucleotide sequence ID" value="NZ_QGGO01000009.1"/>
</dbReference>
<dbReference type="SUPFAM" id="SSF110738">
    <property type="entry name" value="Glycerate kinase I"/>
    <property type="match status" value="1"/>
</dbReference>
<evidence type="ECO:0000313" key="6">
    <source>
        <dbReference type="Proteomes" id="UP000245489"/>
    </source>
</evidence>
<keyword evidence="3 4" id="KW-0418">Kinase</keyword>
<dbReference type="InterPro" id="IPR004381">
    <property type="entry name" value="Glycerate_kinase"/>
</dbReference>
<gene>
    <name evidence="5" type="ORF">LV89_02038</name>
</gene>
<dbReference type="InterPro" id="IPR018197">
    <property type="entry name" value="Glycerate_kinase_RE-like"/>
</dbReference>
<dbReference type="Proteomes" id="UP000245489">
    <property type="component" value="Unassembled WGS sequence"/>
</dbReference>
<proteinExistence type="inferred from homology"/>
<dbReference type="Gene3D" id="3.40.50.10350">
    <property type="entry name" value="Glycerate kinase, domain 1"/>
    <property type="match status" value="1"/>
</dbReference>
<comment type="caution">
    <text evidence="5">The sequence shown here is derived from an EMBL/GenBank/DDBJ whole genome shotgun (WGS) entry which is preliminary data.</text>
</comment>
<name>A0A316E8M3_9BACT</name>
<dbReference type="Pfam" id="PF02595">
    <property type="entry name" value="Gly_kinase"/>
    <property type="match status" value="1"/>
</dbReference>
<accession>A0A316E8M3</accession>
<dbReference type="OrthoDB" id="9774290at2"/>
<sequence>MKILIAPDKFKDALSAGDICTCLEKGILTTFPEAKCILLPLADGGEGTLESLNTNLKGEFIKVETFDPLQRAISATYLFVEKTKTAIIEMARASGIELLLSQERNCFKTSSYGTGILISDAIQKGAKEITLTVGGTATNDAGMGIASALGFNFLDEDEQILEPIGENLIKVKKVETANVLSELSSIKFTIATDVTNPFYGESGAAYVFARQKGADDEGIKYLDKGLKNFAEVLENQFKQNPQNLIGSGAGGGVSGGLSVLLNAKIISAASWILEINNTEELLKNTDILITGEGKVDSQTWDGKLISQLLDKANQANVPVIIICGTLQDIPTVAKQEGILYATSILNAPISLEQALKETPQLVENQGVLLGRLLRKIPREF</sequence>
<protein>
    <submittedName>
        <fullName evidence="5">Glycerate kinase</fullName>
    </submittedName>
</protein>
<keyword evidence="2 4" id="KW-0808">Transferase</keyword>
<evidence type="ECO:0000256" key="2">
    <source>
        <dbReference type="ARBA" id="ARBA00022679"/>
    </source>
</evidence>
<keyword evidence="6" id="KW-1185">Reference proteome</keyword>
<organism evidence="5 6">
    <name type="scientific">Arcicella aurantiaca</name>
    <dbReference type="NCBI Taxonomy" id="591202"/>
    <lineage>
        <taxon>Bacteria</taxon>
        <taxon>Pseudomonadati</taxon>
        <taxon>Bacteroidota</taxon>
        <taxon>Cytophagia</taxon>
        <taxon>Cytophagales</taxon>
        <taxon>Flectobacillaceae</taxon>
        <taxon>Arcicella</taxon>
    </lineage>
</organism>
<dbReference type="EMBL" id="QGGO01000009">
    <property type="protein sequence ID" value="PWK26832.1"/>
    <property type="molecule type" value="Genomic_DNA"/>
</dbReference>
<dbReference type="PANTHER" id="PTHR21599">
    <property type="entry name" value="GLYCERATE KINASE"/>
    <property type="match status" value="1"/>
</dbReference>
<evidence type="ECO:0000256" key="4">
    <source>
        <dbReference type="PIRNR" id="PIRNR006078"/>
    </source>
</evidence>
<dbReference type="GO" id="GO:0031388">
    <property type="term" value="P:organic acid phosphorylation"/>
    <property type="evidence" value="ECO:0007669"/>
    <property type="project" value="UniProtKB-UniRule"/>
</dbReference>
<dbReference type="InterPro" id="IPR036129">
    <property type="entry name" value="Glycerate_kinase_sf"/>
</dbReference>
<dbReference type="PIRSF" id="PIRSF006078">
    <property type="entry name" value="GlxK"/>
    <property type="match status" value="1"/>
</dbReference>
<dbReference type="Gene3D" id="3.90.1510.10">
    <property type="entry name" value="Glycerate kinase, domain 2"/>
    <property type="match status" value="1"/>
</dbReference>
<dbReference type="InterPro" id="IPR018193">
    <property type="entry name" value="Glyc_kinase_flavodox-like_fold"/>
</dbReference>